<comment type="similarity">
    <text evidence="2 4">Belongs to the bacterial solute-binding protein 3 family.</text>
</comment>
<dbReference type="PANTHER" id="PTHR35936:SF34">
    <property type="entry name" value="ABC TRANSPORTER EXTRACELLULAR-BINDING PROTEIN YCKB-RELATED"/>
    <property type="match status" value="1"/>
</dbReference>
<dbReference type="Proteomes" id="UP001501195">
    <property type="component" value="Unassembled WGS sequence"/>
</dbReference>
<sequence>MRRRTFALAGTLVLTAVLAGCGQDEGGSGSASTGSGSGAIRIGTEGTYSPFSFHDTATNELTGYDVEVARAVGQELGREVEFSETTWDSIFAGLEAERFDVVGNQVSITPEREAKYTFSAPYTVSTGAIVTRADDTSVTSLADVAGKTSAQSTTSNWAATATGAGARVEAVEGLTQAVALLKQGRVDVTINDDLAILDYLKTSGDTSIKIAARTPDRTEQAFAFRKEDTALAAEFDTALAKLRADGTLAEISQKWFGEDVSGPAAG</sequence>
<name>A0ABP9I4J0_9ACTN</name>
<dbReference type="SUPFAM" id="SSF53850">
    <property type="entry name" value="Periplasmic binding protein-like II"/>
    <property type="match status" value="1"/>
</dbReference>
<dbReference type="Pfam" id="PF00497">
    <property type="entry name" value="SBP_bac_3"/>
    <property type="match status" value="1"/>
</dbReference>
<evidence type="ECO:0000313" key="7">
    <source>
        <dbReference type="EMBL" id="GAA4987201.1"/>
    </source>
</evidence>
<feature type="chain" id="PRO_5045356446" description="Solute-binding protein family 3/N-terminal domain-containing protein" evidence="5">
    <location>
        <begin position="20"/>
        <end position="266"/>
    </location>
</feature>
<accession>A0ABP9I4J0</accession>
<comment type="subcellular location">
    <subcellularLocation>
        <location evidence="1">Cell envelope</location>
    </subcellularLocation>
</comment>
<feature type="domain" description="Solute-binding protein family 3/N-terminal" evidence="6">
    <location>
        <begin position="39"/>
        <end position="259"/>
    </location>
</feature>
<dbReference type="PROSITE" id="PS01039">
    <property type="entry name" value="SBP_BACTERIAL_3"/>
    <property type="match status" value="1"/>
</dbReference>
<dbReference type="Gene3D" id="3.40.190.10">
    <property type="entry name" value="Periplasmic binding protein-like II"/>
    <property type="match status" value="2"/>
</dbReference>
<evidence type="ECO:0000256" key="1">
    <source>
        <dbReference type="ARBA" id="ARBA00004196"/>
    </source>
</evidence>
<dbReference type="SMART" id="SM00062">
    <property type="entry name" value="PBPb"/>
    <property type="match status" value="1"/>
</dbReference>
<organism evidence="7 8">
    <name type="scientific">Kineococcus glutinatus</name>
    <dbReference type="NCBI Taxonomy" id="1070872"/>
    <lineage>
        <taxon>Bacteria</taxon>
        <taxon>Bacillati</taxon>
        <taxon>Actinomycetota</taxon>
        <taxon>Actinomycetes</taxon>
        <taxon>Kineosporiales</taxon>
        <taxon>Kineosporiaceae</taxon>
        <taxon>Kineococcus</taxon>
    </lineage>
</organism>
<evidence type="ECO:0000259" key="6">
    <source>
        <dbReference type="SMART" id="SM00062"/>
    </source>
</evidence>
<dbReference type="EMBL" id="BAABIL010000437">
    <property type="protein sequence ID" value="GAA4987201.1"/>
    <property type="molecule type" value="Genomic_DNA"/>
</dbReference>
<keyword evidence="8" id="KW-1185">Reference proteome</keyword>
<feature type="signal peptide" evidence="5">
    <location>
        <begin position="1"/>
        <end position="19"/>
    </location>
</feature>
<evidence type="ECO:0000256" key="2">
    <source>
        <dbReference type="ARBA" id="ARBA00010333"/>
    </source>
</evidence>
<dbReference type="PANTHER" id="PTHR35936">
    <property type="entry name" value="MEMBRANE-BOUND LYTIC MUREIN TRANSGLYCOSYLASE F"/>
    <property type="match status" value="1"/>
</dbReference>
<reference evidence="8" key="1">
    <citation type="journal article" date="2019" name="Int. J. Syst. Evol. Microbiol.">
        <title>The Global Catalogue of Microorganisms (GCM) 10K type strain sequencing project: providing services to taxonomists for standard genome sequencing and annotation.</title>
        <authorList>
            <consortium name="The Broad Institute Genomics Platform"/>
            <consortium name="The Broad Institute Genome Sequencing Center for Infectious Disease"/>
            <person name="Wu L."/>
            <person name="Ma J."/>
        </authorList>
    </citation>
    <scope>NUCLEOTIDE SEQUENCE [LARGE SCALE GENOMIC DNA]</scope>
    <source>
        <strain evidence="8">JCM 18126</strain>
    </source>
</reference>
<evidence type="ECO:0000313" key="8">
    <source>
        <dbReference type="Proteomes" id="UP001501195"/>
    </source>
</evidence>
<protein>
    <recommendedName>
        <fullName evidence="6">Solute-binding protein family 3/N-terminal domain-containing protein</fullName>
    </recommendedName>
</protein>
<dbReference type="PROSITE" id="PS51257">
    <property type="entry name" value="PROKAR_LIPOPROTEIN"/>
    <property type="match status" value="1"/>
</dbReference>
<gene>
    <name evidence="7" type="ORF">GCM10023225_26580</name>
</gene>
<dbReference type="RefSeq" id="WP_345713107.1">
    <property type="nucleotide sequence ID" value="NZ_BAABIL010000437.1"/>
</dbReference>
<proteinExistence type="inferred from homology"/>
<evidence type="ECO:0000256" key="5">
    <source>
        <dbReference type="SAM" id="SignalP"/>
    </source>
</evidence>
<dbReference type="InterPro" id="IPR001638">
    <property type="entry name" value="Solute-binding_3/MltF_N"/>
</dbReference>
<evidence type="ECO:0000256" key="3">
    <source>
        <dbReference type="ARBA" id="ARBA00022729"/>
    </source>
</evidence>
<dbReference type="InterPro" id="IPR018313">
    <property type="entry name" value="SBP_3_CS"/>
</dbReference>
<evidence type="ECO:0000256" key="4">
    <source>
        <dbReference type="RuleBase" id="RU003744"/>
    </source>
</evidence>
<keyword evidence="3 5" id="KW-0732">Signal</keyword>
<comment type="caution">
    <text evidence="7">The sequence shown here is derived from an EMBL/GenBank/DDBJ whole genome shotgun (WGS) entry which is preliminary data.</text>
</comment>